<reference evidence="6 7" key="1">
    <citation type="journal article" date="2019" name="Int. J. Syst. Evol. Microbiol.">
        <title>Limnobaculum parvum gen. nov., sp. nov., isolated from a freshwater lake.</title>
        <authorList>
            <person name="Baek C."/>
            <person name="Shin S.K."/>
            <person name="Yi H."/>
        </authorList>
    </citation>
    <scope>NUCLEOTIDE SEQUENCE [LARGE SCALE GENOMIC DNA]</scope>
    <source>
        <strain evidence="6 7">HYN0051</strain>
    </source>
</reference>
<dbReference type="PROSITE" id="PS00666">
    <property type="entry name" value="DHDPS_2"/>
    <property type="match status" value="1"/>
</dbReference>
<dbReference type="EMBL" id="CP029185">
    <property type="protein sequence ID" value="AWH87612.1"/>
    <property type="molecule type" value="Genomic_DNA"/>
</dbReference>
<evidence type="ECO:0000256" key="4">
    <source>
        <dbReference type="PIRSR" id="PIRSR001365-1"/>
    </source>
</evidence>
<accession>A0A2Y9TVG1</accession>
<dbReference type="Proteomes" id="UP000244908">
    <property type="component" value="Chromosome"/>
</dbReference>
<comment type="similarity">
    <text evidence="3">Belongs to the DapA family.</text>
</comment>
<dbReference type="KEGG" id="lpv:HYN51_02940"/>
<dbReference type="AlphaFoldDB" id="A0A2Y9TVG1"/>
<evidence type="ECO:0000256" key="2">
    <source>
        <dbReference type="ARBA" id="ARBA00023270"/>
    </source>
</evidence>
<evidence type="ECO:0000256" key="1">
    <source>
        <dbReference type="ARBA" id="ARBA00023239"/>
    </source>
</evidence>
<dbReference type="PROSITE" id="PS00665">
    <property type="entry name" value="DHDPS_1"/>
    <property type="match status" value="1"/>
</dbReference>
<feature type="active site" description="Schiff-base intermediate with substrate" evidence="4">
    <location>
        <position position="167"/>
    </location>
</feature>
<keyword evidence="1 3" id="KW-0456">Lyase</keyword>
<organism evidence="6 7">
    <name type="scientific">Limnobaculum parvum</name>
    <dbReference type="NCBI Taxonomy" id="2172103"/>
    <lineage>
        <taxon>Bacteria</taxon>
        <taxon>Pseudomonadati</taxon>
        <taxon>Pseudomonadota</taxon>
        <taxon>Gammaproteobacteria</taxon>
        <taxon>Enterobacterales</taxon>
        <taxon>Budviciaceae</taxon>
        <taxon>Limnobaculum</taxon>
    </lineage>
</organism>
<dbReference type="InterPro" id="IPR020625">
    <property type="entry name" value="Schiff_base-form_aldolases_AS"/>
</dbReference>
<dbReference type="RefSeq" id="WP_108899700.1">
    <property type="nucleotide sequence ID" value="NZ_CP029185.2"/>
</dbReference>
<dbReference type="InterPro" id="IPR020624">
    <property type="entry name" value="Schiff_base-form_aldolases_CS"/>
</dbReference>
<evidence type="ECO:0000256" key="5">
    <source>
        <dbReference type="PIRSR" id="PIRSR001365-2"/>
    </source>
</evidence>
<proteinExistence type="inferred from homology"/>
<sequence>MTDLNKFRGVFPPVPTIFHSDGRLDTVGMGALIDKLVNDGVDGMLILGSGGEFCHMPKAQRFEVAEFAVKHIAGRVPVLLGISSPSTQEVIEFGLHADTLGVDAVLVLNPYYALLNEEYMYNHFRTVAESIRSPVILYNFPVLTGQDISVKLIARLAKEVSNIIGIKDTVDNISHVREIMNQVRPMRPNFVVFSGYDEYMMDTLIMGGNGAIPATCNFASQITCGIYRAFKAKDYETMFELQRQLSRLSTVYSLETPFFGVIKQAIKLCGLHISTEVLAPVQMLSEEKKQQLMTVLTSAGIPYQDR</sequence>
<evidence type="ECO:0000256" key="3">
    <source>
        <dbReference type="PIRNR" id="PIRNR001365"/>
    </source>
</evidence>
<evidence type="ECO:0000313" key="7">
    <source>
        <dbReference type="Proteomes" id="UP000244908"/>
    </source>
</evidence>
<dbReference type="InterPro" id="IPR013785">
    <property type="entry name" value="Aldolase_TIM"/>
</dbReference>
<dbReference type="GO" id="GO:0005829">
    <property type="term" value="C:cytosol"/>
    <property type="evidence" value="ECO:0007669"/>
    <property type="project" value="TreeGrafter"/>
</dbReference>
<dbReference type="Gene3D" id="3.20.20.70">
    <property type="entry name" value="Aldolase class I"/>
    <property type="match status" value="1"/>
</dbReference>
<dbReference type="Pfam" id="PF00701">
    <property type="entry name" value="DHDPS"/>
    <property type="match status" value="1"/>
</dbReference>
<dbReference type="PIRSF" id="PIRSF001365">
    <property type="entry name" value="DHDPS"/>
    <property type="match status" value="1"/>
</dbReference>
<dbReference type="GO" id="GO:0016829">
    <property type="term" value="F:lyase activity"/>
    <property type="evidence" value="ECO:0007669"/>
    <property type="project" value="UniProtKB-KW"/>
</dbReference>
<gene>
    <name evidence="6" type="ORF">HYN51_02940</name>
</gene>
<name>A0A2Y9TVG1_9GAMM</name>
<dbReference type="SMART" id="SM01130">
    <property type="entry name" value="DHDPS"/>
    <property type="match status" value="1"/>
</dbReference>
<dbReference type="PRINTS" id="PR00146">
    <property type="entry name" value="DHPICSNTHASE"/>
</dbReference>
<feature type="binding site" evidence="5">
    <location>
        <position position="212"/>
    </location>
    <ligand>
        <name>pyruvate</name>
        <dbReference type="ChEBI" id="CHEBI:15361"/>
    </ligand>
</feature>
<feature type="active site" description="Proton donor/acceptor" evidence="4">
    <location>
        <position position="138"/>
    </location>
</feature>
<dbReference type="SUPFAM" id="SSF51569">
    <property type="entry name" value="Aldolase"/>
    <property type="match status" value="1"/>
</dbReference>
<protein>
    <submittedName>
        <fullName evidence="6">Dihydrodipicolinate synthase family protein</fullName>
    </submittedName>
</protein>
<dbReference type="InterPro" id="IPR002220">
    <property type="entry name" value="DapA-like"/>
</dbReference>
<dbReference type="OrthoDB" id="199953at2"/>
<keyword evidence="7" id="KW-1185">Reference proteome</keyword>
<keyword evidence="2" id="KW-0704">Schiff base</keyword>
<dbReference type="CDD" id="cd00408">
    <property type="entry name" value="DHDPS-like"/>
    <property type="match status" value="1"/>
</dbReference>
<dbReference type="PANTHER" id="PTHR12128:SF28">
    <property type="entry name" value="2-DEHYDRO-3-DEOXY-D-GLUCONATE ALDOLASE YAGE-RELATED"/>
    <property type="match status" value="1"/>
</dbReference>
<evidence type="ECO:0000313" key="6">
    <source>
        <dbReference type="EMBL" id="AWH87612.1"/>
    </source>
</evidence>
<dbReference type="PANTHER" id="PTHR12128">
    <property type="entry name" value="DIHYDRODIPICOLINATE SYNTHASE"/>
    <property type="match status" value="1"/>
</dbReference>